<keyword evidence="3" id="KW-1185">Reference proteome</keyword>
<gene>
    <name evidence="2" type="ORF">KX928_14140</name>
</gene>
<evidence type="ECO:0000313" key="2">
    <source>
        <dbReference type="EMBL" id="MBW4708925.1"/>
    </source>
</evidence>
<dbReference type="EMBL" id="JAHXDN010000003">
    <property type="protein sequence ID" value="MBW4708925.1"/>
    <property type="molecule type" value="Genomic_DNA"/>
</dbReference>
<feature type="chain" id="PRO_5040968245" evidence="1">
    <location>
        <begin position="20"/>
        <end position="199"/>
    </location>
</feature>
<reference evidence="2" key="1">
    <citation type="submission" date="2021-07" db="EMBL/GenBank/DDBJ databases">
        <title>Roseobacter insulae sp. nov., isolated from a tidal flat.</title>
        <authorList>
            <person name="Park S."/>
            <person name="Yoon J.-H."/>
        </authorList>
    </citation>
    <scope>NUCLEOTIDE SEQUENCE</scope>
    <source>
        <strain evidence="2">YSTF-M11</strain>
    </source>
</reference>
<name>A0A9X1FXM9_9RHOB</name>
<dbReference type="AlphaFoldDB" id="A0A9X1FXM9"/>
<sequence>MRNLVLALPFAFVSATAFAQTDTTEEETPEKPAIESELSLGEVEPEGPKVGETYVSEEFGDWSLRCIKTEDGDDPCQMYQLLADGEGTPISEFTLFRLPEGGQAKAGATIIVPLETSLGEQLSVKIDDKQSKRYPFAFCNSIGCYARIGLTEADVDSFKKGVTATLTIVPILAPDQKVDVTLSLKGFTAGYEKVSVIRQ</sequence>
<feature type="signal peptide" evidence="1">
    <location>
        <begin position="1"/>
        <end position="19"/>
    </location>
</feature>
<dbReference type="Pfam" id="PF06776">
    <property type="entry name" value="IalB"/>
    <property type="match status" value="1"/>
</dbReference>
<accession>A0A9X1FXM9</accession>
<keyword evidence="1" id="KW-0732">Signal</keyword>
<protein>
    <submittedName>
        <fullName evidence="2">Invasion associated locus B family protein</fullName>
    </submittedName>
</protein>
<evidence type="ECO:0000256" key="1">
    <source>
        <dbReference type="SAM" id="SignalP"/>
    </source>
</evidence>
<organism evidence="2 3">
    <name type="scientific">Roseobacter insulae</name>
    <dbReference type="NCBI Taxonomy" id="2859783"/>
    <lineage>
        <taxon>Bacteria</taxon>
        <taxon>Pseudomonadati</taxon>
        <taxon>Pseudomonadota</taxon>
        <taxon>Alphaproteobacteria</taxon>
        <taxon>Rhodobacterales</taxon>
        <taxon>Roseobacteraceae</taxon>
        <taxon>Roseobacter</taxon>
    </lineage>
</organism>
<dbReference type="InterPro" id="IPR010642">
    <property type="entry name" value="Invasion_prot_B"/>
</dbReference>
<evidence type="ECO:0000313" key="3">
    <source>
        <dbReference type="Proteomes" id="UP001138661"/>
    </source>
</evidence>
<proteinExistence type="predicted"/>
<dbReference type="Proteomes" id="UP001138661">
    <property type="component" value="Unassembled WGS sequence"/>
</dbReference>
<comment type="caution">
    <text evidence="2">The sequence shown here is derived from an EMBL/GenBank/DDBJ whole genome shotgun (WGS) entry which is preliminary data.</text>
</comment>